<dbReference type="HOGENOM" id="CLU_121823_2_2_9"/>
<organism evidence="3 4">
    <name type="scientific">Paucilactobacillus hokkaidonensis JCM 18461</name>
    <dbReference type="NCBI Taxonomy" id="1291742"/>
    <lineage>
        <taxon>Bacteria</taxon>
        <taxon>Bacillati</taxon>
        <taxon>Bacillota</taxon>
        <taxon>Bacilli</taxon>
        <taxon>Lactobacillales</taxon>
        <taxon>Lactobacillaceae</taxon>
        <taxon>Paucilactobacillus</taxon>
    </lineage>
</organism>
<dbReference type="PANTHER" id="PTHR33988:SF3">
    <property type="entry name" value="ENDORIBONUCLEASE TOXIN CHPB-RELATED"/>
    <property type="match status" value="1"/>
</dbReference>
<dbReference type="AlphaFoldDB" id="A0A0A1GST6"/>
<dbReference type="SUPFAM" id="SSF50118">
    <property type="entry name" value="Cell growth inhibitor/plasmid maintenance toxic component"/>
    <property type="match status" value="1"/>
</dbReference>
<dbReference type="STRING" id="1291742.LOOC260_108120"/>
<protein>
    <submittedName>
        <fullName evidence="3">Toxin-antitoxin system, toxin component, MazF</fullName>
    </submittedName>
</protein>
<dbReference type="Gene3D" id="2.30.30.110">
    <property type="match status" value="1"/>
</dbReference>
<dbReference type="Pfam" id="PF02452">
    <property type="entry name" value="PemK_toxin"/>
    <property type="match status" value="1"/>
</dbReference>
<gene>
    <name evidence="3" type="primary">mazF</name>
    <name evidence="3" type="ORF">LOOC260_108120</name>
</gene>
<evidence type="ECO:0000313" key="3">
    <source>
        <dbReference type="EMBL" id="BAP85352.1"/>
    </source>
</evidence>
<dbReference type="GO" id="GO:0004521">
    <property type="term" value="F:RNA endonuclease activity"/>
    <property type="evidence" value="ECO:0007669"/>
    <property type="project" value="TreeGrafter"/>
</dbReference>
<dbReference type="GO" id="GO:0006402">
    <property type="term" value="P:mRNA catabolic process"/>
    <property type="evidence" value="ECO:0007669"/>
    <property type="project" value="TreeGrafter"/>
</dbReference>
<dbReference type="PANTHER" id="PTHR33988">
    <property type="entry name" value="ENDORIBONUCLEASE MAZF-RELATED"/>
    <property type="match status" value="1"/>
</dbReference>
<evidence type="ECO:0000256" key="1">
    <source>
        <dbReference type="ARBA" id="ARBA00007521"/>
    </source>
</evidence>
<dbReference type="GO" id="GO:0003677">
    <property type="term" value="F:DNA binding"/>
    <property type="evidence" value="ECO:0007669"/>
    <property type="project" value="InterPro"/>
</dbReference>
<dbReference type="EMBL" id="AP014680">
    <property type="protein sequence ID" value="BAP85352.1"/>
    <property type="molecule type" value="Genomic_DNA"/>
</dbReference>
<reference evidence="3 4" key="1">
    <citation type="submission" date="2014-11" db="EMBL/GenBank/DDBJ databases">
        <title>Complete genome sequence and analysis of Lactobacillus hokkaidonensis LOOC260T.</title>
        <authorList>
            <person name="Tanizawa Y."/>
            <person name="Tohno M."/>
            <person name="Kaminuma E."/>
            <person name="Nakamura Y."/>
            <person name="Arita M."/>
        </authorList>
    </citation>
    <scope>NUCLEOTIDE SEQUENCE [LARGE SCALE GENOMIC DNA]</scope>
    <source>
        <strain evidence="3 4">LOOC260</strain>
    </source>
</reference>
<sequence>MAKVVLGKGDIILLSTEPKPNGTNHEQKGTRPWLVVSEKELNEISPFVWVVPFTSTKRSFPLVVDWNSVAPNGETRGTLLVQQLTCVDVDSRGYRLLEHVKVPDEVSHIIKAILGY</sequence>
<dbReference type="Proteomes" id="UP000031620">
    <property type="component" value="Chromosome"/>
</dbReference>
<proteinExistence type="inferred from homology"/>
<name>A0A0A1GST6_9LACO</name>
<accession>A0A0A1GST6</accession>
<comment type="similarity">
    <text evidence="1">Belongs to the PemK/MazF family.</text>
</comment>
<evidence type="ECO:0000256" key="2">
    <source>
        <dbReference type="ARBA" id="ARBA00022649"/>
    </source>
</evidence>
<dbReference type="GO" id="GO:0016075">
    <property type="term" value="P:rRNA catabolic process"/>
    <property type="evidence" value="ECO:0007669"/>
    <property type="project" value="TreeGrafter"/>
</dbReference>
<dbReference type="InterPro" id="IPR011067">
    <property type="entry name" value="Plasmid_toxin/cell-grow_inhib"/>
</dbReference>
<dbReference type="RefSeq" id="WP_041093184.1">
    <property type="nucleotide sequence ID" value="NZ_AP014680.1"/>
</dbReference>
<evidence type="ECO:0000313" key="4">
    <source>
        <dbReference type="Proteomes" id="UP000031620"/>
    </source>
</evidence>
<dbReference type="InterPro" id="IPR003477">
    <property type="entry name" value="PemK-like"/>
</dbReference>
<dbReference type="KEGG" id="lho:LOOC260_108120"/>
<keyword evidence="2" id="KW-1277">Toxin-antitoxin system</keyword>